<keyword evidence="3" id="KW-0812">Transmembrane</keyword>
<dbReference type="InterPro" id="IPR023393">
    <property type="entry name" value="START-like_dom_sf"/>
</dbReference>
<evidence type="ECO:0000313" key="6">
    <source>
        <dbReference type="Proteomes" id="UP000298138"/>
    </source>
</evidence>
<dbReference type="EMBL" id="ML220138">
    <property type="protein sequence ID" value="TGZ78723.1"/>
    <property type="molecule type" value="Genomic_DNA"/>
</dbReference>
<feature type="transmembrane region" description="Helical" evidence="3">
    <location>
        <begin position="362"/>
        <end position="379"/>
    </location>
</feature>
<dbReference type="Pfam" id="PF09229">
    <property type="entry name" value="Aha1_N"/>
    <property type="match status" value="1"/>
</dbReference>
<dbReference type="OrthoDB" id="567237at2759"/>
<evidence type="ECO:0000256" key="3">
    <source>
        <dbReference type="SAM" id="Phobius"/>
    </source>
</evidence>
<proteinExistence type="inferred from homology"/>
<keyword evidence="6" id="KW-1185">Reference proteome</keyword>
<dbReference type="SUPFAM" id="SSF55961">
    <property type="entry name" value="Bet v1-like"/>
    <property type="match status" value="1"/>
</dbReference>
<dbReference type="GO" id="GO:0051087">
    <property type="term" value="F:protein-folding chaperone binding"/>
    <property type="evidence" value="ECO:0007669"/>
    <property type="project" value="InterPro"/>
</dbReference>
<dbReference type="InterPro" id="IPR036338">
    <property type="entry name" value="Aha1"/>
</dbReference>
<evidence type="ECO:0000256" key="1">
    <source>
        <dbReference type="ARBA" id="ARBA00006817"/>
    </source>
</evidence>
<dbReference type="Gene3D" id="3.30.530.20">
    <property type="match status" value="1"/>
</dbReference>
<dbReference type="PANTHER" id="PTHR13009:SF22">
    <property type="entry name" value="LD43819P"/>
    <property type="match status" value="1"/>
</dbReference>
<keyword evidence="3" id="KW-1133">Transmembrane helix</keyword>
<reference evidence="5 6" key="1">
    <citation type="submission" date="2019-04" db="EMBL/GenBank/DDBJ databases">
        <title>Comparative genomics and transcriptomics to analyze fruiting body development in filamentous ascomycetes.</title>
        <authorList>
            <consortium name="DOE Joint Genome Institute"/>
            <person name="Lutkenhaus R."/>
            <person name="Traeger S."/>
            <person name="Breuer J."/>
            <person name="Kuo A."/>
            <person name="Lipzen A."/>
            <person name="Pangilinan J."/>
            <person name="Dilworth D."/>
            <person name="Sandor L."/>
            <person name="Poggeler S."/>
            <person name="Barry K."/>
            <person name="Grigoriev I.V."/>
            <person name="Nowrousian M."/>
        </authorList>
    </citation>
    <scope>NUCLEOTIDE SEQUENCE [LARGE SCALE GENOMIC DNA]</scope>
    <source>
        <strain evidence="5 6">CBS 389.68</strain>
    </source>
</reference>
<protein>
    <recommendedName>
        <fullName evidence="4">Activator of Hsp90 ATPase AHSA1-like N-terminal domain-containing protein</fullName>
    </recommendedName>
</protein>
<keyword evidence="3" id="KW-0472">Membrane</keyword>
<dbReference type="GO" id="GO:0005829">
    <property type="term" value="C:cytosol"/>
    <property type="evidence" value="ECO:0007669"/>
    <property type="project" value="TreeGrafter"/>
</dbReference>
<dbReference type="Proteomes" id="UP000298138">
    <property type="component" value="Unassembled WGS sequence"/>
</dbReference>
<gene>
    <name evidence="5" type="ORF">EX30DRAFT_342944</name>
</gene>
<evidence type="ECO:0000313" key="5">
    <source>
        <dbReference type="EMBL" id="TGZ78723.1"/>
    </source>
</evidence>
<dbReference type="PANTHER" id="PTHR13009">
    <property type="entry name" value="HEAT SHOCK PROTEIN 90 HSP90 CO-CHAPERONE AHA-1"/>
    <property type="match status" value="1"/>
</dbReference>
<name>A0A4S2MNS0_9PEZI</name>
<dbReference type="FunCoup" id="A0A4S2MNS0">
    <property type="interactions" value="1312"/>
</dbReference>
<dbReference type="SMART" id="SM01000">
    <property type="entry name" value="Aha1_N"/>
    <property type="match status" value="1"/>
</dbReference>
<dbReference type="AlphaFoldDB" id="A0A4S2MNS0"/>
<feature type="domain" description="Activator of Hsp90 ATPase AHSA1-like N-terminal" evidence="4">
    <location>
        <begin position="13"/>
        <end position="146"/>
    </location>
</feature>
<evidence type="ECO:0000259" key="4">
    <source>
        <dbReference type="SMART" id="SM01000"/>
    </source>
</evidence>
<comment type="similarity">
    <text evidence="1">Belongs to the AHA1 family.</text>
</comment>
<dbReference type="STRING" id="341454.A0A4S2MNS0"/>
<dbReference type="InterPro" id="IPR013538">
    <property type="entry name" value="ASHA1/2-like_C"/>
</dbReference>
<dbReference type="InterPro" id="IPR015310">
    <property type="entry name" value="AHSA1-like_N"/>
</dbReference>
<dbReference type="InParanoid" id="A0A4S2MNS0"/>
<dbReference type="GO" id="GO:0006457">
    <property type="term" value="P:protein folding"/>
    <property type="evidence" value="ECO:0007669"/>
    <property type="project" value="TreeGrafter"/>
</dbReference>
<dbReference type="CDD" id="cd08892">
    <property type="entry name" value="SRPBCC_Aha1"/>
    <property type="match status" value="1"/>
</dbReference>
<dbReference type="Pfam" id="PF08327">
    <property type="entry name" value="AHSA1"/>
    <property type="match status" value="1"/>
</dbReference>
<feature type="region of interest" description="Disordered" evidence="2">
    <location>
        <begin position="150"/>
        <end position="179"/>
    </location>
</feature>
<organism evidence="5 6">
    <name type="scientific">Ascodesmis nigricans</name>
    <dbReference type="NCBI Taxonomy" id="341454"/>
    <lineage>
        <taxon>Eukaryota</taxon>
        <taxon>Fungi</taxon>
        <taxon>Dikarya</taxon>
        <taxon>Ascomycota</taxon>
        <taxon>Pezizomycotina</taxon>
        <taxon>Pezizomycetes</taxon>
        <taxon>Pezizales</taxon>
        <taxon>Ascodesmidaceae</taxon>
        <taxon>Ascodesmis</taxon>
    </lineage>
</organism>
<accession>A0A4S2MNS0</accession>
<evidence type="ECO:0000256" key="2">
    <source>
        <dbReference type="SAM" id="MobiDB-lite"/>
    </source>
</evidence>
<dbReference type="SUPFAM" id="SSF103111">
    <property type="entry name" value="Activator of Hsp90 ATPase, Aha1"/>
    <property type="match status" value="1"/>
</dbReference>
<dbReference type="Gene3D" id="3.15.10.20">
    <property type="entry name" value="Activator of Hsp90 ATPase Aha1, N-terminal domain"/>
    <property type="match status" value="1"/>
</dbReference>
<sequence length="383" mass="42564">MVLHNPGNWHWVDKDVRDWAKQYFDKKLVGVAAEDKGTSVHIEKVLSIEGDCDVSQRKGKIVTLYDLKIKLEYKGTNADGVEASGSVTVPEVAYDTEEDEYQFEISNYSDSAEKQAVRELVRAKITPQLRSLFGKFTGDMIAEHGKDIQHDAASDPRNKPSSSSSIPAPKTGSAKDVTKPVEVKHTKTTVVNTTTVKMAFEFRAAASDLYQIFVDPEKTKMFTRDVPSPFEPKEGGKFRLFNGNVEGVFKKLEEGKKIVQDWRLASWPQGHYSSLNLTFDEGSGFTTLRLDWEGVPLGQEEVAKQNFGEYYAKSIGNTFGYASSPSKIAPLKSKKRGRTHTNSTTAVQGGWWDMIQVAGPPVLSVGVVWLAIAAAVVYFRRPE</sequence>
<dbReference type="GO" id="GO:0001671">
    <property type="term" value="F:ATPase activator activity"/>
    <property type="evidence" value="ECO:0007669"/>
    <property type="project" value="InterPro"/>
</dbReference>